<dbReference type="Proteomes" id="UP000683575">
    <property type="component" value="Chromosome"/>
</dbReference>
<proteinExistence type="predicted"/>
<name>A0A975SVR3_9ACTN</name>
<dbReference type="InterPro" id="IPR013486">
    <property type="entry name" value="SpoIID/LytB"/>
</dbReference>
<keyword evidence="1" id="KW-0732">Signal</keyword>
<dbReference type="GO" id="GO:0030288">
    <property type="term" value="C:outer membrane-bounded periplasmic space"/>
    <property type="evidence" value="ECO:0007669"/>
    <property type="project" value="TreeGrafter"/>
</dbReference>
<reference evidence="3" key="1">
    <citation type="submission" date="2021-06" db="EMBL/GenBank/DDBJ databases">
        <title>Complete genome sequence of Nocardioides sp. G188.</title>
        <authorList>
            <person name="Im W.-T."/>
        </authorList>
    </citation>
    <scope>NUCLEOTIDE SEQUENCE</scope>
    <source>
        <strain evidence="3">G188</strain>
    </source>
</reference>
<gene>
    <name evidence="3" type="ORF">KRR39_14850</name>
</gene>
<dbReference type="KEGG" id="nps:KRR39_14850"/>
<feature type="chain" id="PRO_5038734810" evidence="1">
    <location>
        <begin position="26"/>
        <end position="410"/>
    </location>
</feature>
<dbReference type="RefSeq" id="WP_216938026.1">
    <property type="nucleotide sequence ID" value="NZ_CP077062.1"/>
</dbReference>
<evidence type="ECO:0000256" key="1">
    <source>
        <dbReference type="SAM" id="SignalP"/>
    </source>
</evidence>
<dbReference type="EMBL" id="CP077062">
    <property type="protein sequence ID" value="QWZ06805.1"/>
    <property type="molecule type" value="Genomic_DNA"/>
</dbReference>
<dbReference type="GO" id="GO:0030435">
    <property type="term" value="P:sporulation resulting in formation of a cellular spore"/>
    <property type="evidence" value="ECO:0007669"/>
    <property type="project" value="InterPro"/>
</dbReference>
<dbReference type="NCBIfam" id="TIGR02669">
    <property type="entry name" value="SpoIID_LytB"/>
    <property type="match status" value="1"/>
</dbReference>
<protein>
    <submittedName>
        <fullName evidence="3">SpoIID/LytB domain-containing protein</fullName>
    </submittedName>
</protein>
<keyword evidence="4" id="KW-1185">Reference proteome</keyword>
<sequence length="410" mass="44217">MSSRPPHRRRAAALALAGLVVTPLASVPLTAVSSAGVDVDQSFTVPAGRTVVLRGHGFGHGHGMSQYGAQGAAKQGLGYRQIIDFYYPGTSWSEVEGKVRVLISADTTSDVVVLAVPGLRLHDIGNKATYQLTTPAAATRWRIAVGAGNKSVVDYFTDTWHRWKPGGRPTLVGNAQFGAPTPLTLVTPSGQRSYRGSLRSATPVPGGKARDTVNVLTMDDYVRGVIPTEMPASWQPEAVKAQSVAARTYATWSRSQYPTRYYQICDTSYCQVYGGQGAEDPRSNAAVTATARQILTYDGKPAFTQFSSSSGGWTSAGSVPYLAANADPYDDYDGNPVHAWTLSLSARSVERAYPRVGTLNRIRVTRRDGNGEWRGRVWTLVLDGSKSDVTVSGDEFRARFGLRSSWFTVS</sequence>
<dbReference type="AlphaFoldDB" id="A0A975SVR3"/>
<accession>A0A975SVR3</accession>
<dbReference type="InterPro" id="IPR013693">
    <property type="entry name" value="SpoIID/LytB_N"/>
</dbReference>
<evidence type="ECO:0000259" key="2">
    <source>
        <dbReference type="Pfam" id="PF08486"/>
    </source>
</evidence>
<organism evidence="3 4">
    <name type="scientific">Nocardioides panacis</name>
    <dbReference type="NCBI Taxonomy" id="2849501"/>
    <lineage>
        <taxon>Bacteria</taxon>
        <taxon>Bacillati</taxon>
        <taxon>Actinomycetota</taxon>
        <taxon>Actinomycetes</taxon>
        <taxon>Propionibacteriales</taxon>
        <taxon>Nocardioidaceae</taxon>
        <taxon>Nocardioides</taxon>
    </lineage>
</organism>
<dbReference type="Pfam" id="PF08486">
    <property type="entry name" value="SpoIID"/>
    <property type="match status" value="1"/>
</dbReference>
<feature type="domain" description="Sporulation stage II protein D amidase enhancer LytB N-terminal" evidence="2">
    <location>
        <begin position="210"/>
        <end position="297"/>
    </location>
</feature>
<evidence type="ECO:0000313" key="4">
    <source>
        <dbReference type="Proteomes" id="UP000683575"/>
    </source>
</evidence>
<evidence type="ECO:0000313" key="3">
    <source>
        <dbReference type="EMBL" id="QWZ06805.1"/>
    </source>
</evidence>
<feature type="signal peptide" evidence="1">
    <location>
        <begin position="1"/>
        <end position="25"/>
    </location>
</feature>
<dbReference type="PANTHER" id="PTHR30032:SF4">
    <property type="entry name" value="AMIDASE ENHANCER"/>
    <property type="match status" value="1"/>
</dbReference>
<dbReference type="InterPro" id="IPR051922">
    <property type="entry name" value="Bact_Sporulation_Assoc"/>
</dbReference>
<dbReference type="PANTHER" id="PTHR30032">
    <property type="entry name" value="N-ACETYLMURAMOYL-L-ALANINE AMIDASE-RELATED"/>
    <property type="match status" value="1"/>
</dbReference>